<accession>A0ABV0CST5</accession>
<dbReference type="PROSITE" id="PS50006">
    <property type="entry name" value="FHA_DOMAIN"/>
    <property type="match status" value="1"/>
</dbReference>
<protein>
    <submittedName>
        <fullName evidence="2">FHA domain-containing protein</fullName>
    </submittedName>
</protein>
<organism evidence="2 3">
    <name type="scientific">Aurantiacibacter flavus</name>
    <dbReference type="NCBI Taxonomy" id="3145232"/>
    <lineage>
        <taxon>Bacteria</taxon>
        <taxon>Pseudomonadati</taxon>
        <taxon>Pseudomonadota</taxon>
        <taxon>Alphaproteobacteria</taxon>
        <taxon>Sphingomonadales</taxon>
        <taxon>Erythrobacteraceae</taxon>
        <taxon>Aurantiacibacter</taxon>
    </lineage>
</organism>
<dbReference type="InterPro" id="IPR000253">
    <property type="entry name" value="FHA_dom"/>
</dbReference>
<evidence type="ECO:0000313" key="3">
    <source>
        <dbReference type="Proteomes" id="UP001484535"/>
    </source>
</evidence>
<dbReference type="SUPFAM" id="SSF49879">
    <property type="entry name" value="SMAD/FHA domain"/>
    <property type="match status" value="1"/>
</dbReference>
<dbReference type="Proteomes" id="UP001484535">
    <property type="component" value="Unassembled WGS sequence"/>
</dbReference>
<comment type="caution">
    <text evidence="2">The sequence shown here is derived from an EMBL/GenBank/DDBJ whole genome shotgun (WGS) entry which is preliminary data.</text>
</comment>
<sequence length="387" mass="42549">MISQIDQRAPARQEDSCCRAYALENAEATFCIMCGKPLLRCMAFSECGGIVDDKGLCPVCVQPRLYLNERATITAPLGGSVAVPLELANVSQVDRPLFVKRLWSRERGDWRPERLGWERLNPGDRQSATVTACEIEKPGTHAIEIMWEVATQWKAREEHFAFSSTLILTVPAASAEQNITNIHITAENQQGNVNQITVPERRSTGVVEQVPRLDMQVERQDAYERRSGLRGMEGGAMVGRNVPILLKGFAEDHLLANERPIVSSDATLRFGRMTLRGGGGNIDVQLVAQGENGAMDAAATAYFSRQHFEIFIENERLMLRVLSENGARVDGTAYGLDKLAPLADGSTIAPIVKAPELLTISVRFRYEGSNISAIELSREPAWQGGAA</sequence>
<dbReference type="EMBL" id="JBDLBR010000001">
    <property type="protein sequence ID" value="MEN7535686.1"/>
    <property type="molecule type" value="Genomic_DNA"/>
</dbReference>
<dbReference type="InterPro" id="IPR008984">
    <property type="entry name" value="SMAD_FHA_dom_sf"/>
</dbReference>
<feature type="domain" description="FHA" evidence="1">
    <location>
        <begin position="268"/>
        <end position="334"/>
    </location>
</feature>
<reference evidence="2 3" key="1">
    <citation type="submission" date="2024-05" db="EMBL/GenBank/DDBJ databases">
        <authorList>
            <person name="Park S."/>
        </authorList>
    </citation>
    <scope>NUCLEOTIDE SEQUENCE [LARGE SCALE GENOMIC DNA]</scope>
    <source>
        <strain evidence="2 3">DGU5</strain>
    </source>
</reference>
<evidence type="ECO:0000313" key="2">
    <source>
        <dbReference type="EMBL" id="MEN7535686.1"/>
    </source>
</evidence>
<name>A0ABV0CST5_9SPHN</name>
<proteinExistence type="predicted"/>
<dbReference type="CDD" id="cd00060">
    <property type="entry name" value="FHA"/>
    <property type="match status" value="1"/>
</dbReference>
<gene>
    <name evidence="2" type="ORF">ABDJ38_00680</name>
</gene>
<dbReference type="RefSeq" id="WP_346783148.1">
    <property type="nucleotide sequence ID" value="NZ_JBDLBR010000001.1"/>
</dbReference>
<dbReference type="Gene3D" id="2.60.200.20">
    <property type="match status" value="1"/>
</dbReference>
<keyword evidence="3" id="KW-1185">Reference proteome</keyword>
<evidence type="ECO:0000259" key="1">
    <source>
        <dbReference type="PROSITE" id="PS50006"/>
    </source>
</evidence>